<reference evidence="1" key="1">
    <citation type="submission" date="2021-03" db="EMBL/GenBank/DDBJ databases">
        <title>Leucobacter chromiisoli sp. nov., isolated from chromium-containing soil of chemical plant.</title>
        <authorList>
            <person name="Xu Z."/>
        </authorList>
    </citation>
    <scope>NUCLEOTIDE SEQUENCE</scope>
    <source>
        <strain evidence="1">A2</strain>
    </source>
</reference>
<dbReference type="RefSeq" id="WP_208045698.1">
    <property type="nucleotide sequence ID" value="NZ_JAGDYL010000010.1"/>
</dbReference>
<evidence type="ECO:0000313" key="1">
    <source>
        <dbReference type="EMBL" id="MBO1805221.1"/>
    </source>
</evidence>
<gene>
    <name evidence="1" type="ORF">J4H91_07795</name>
</gene>
<dbReference type="AlphaFoldDB" id="A0A939RYU4"/>
<organism evidence="1 2">
    <name type="scientific">Leucobacter ruminantium</name>
    <dbReference type="NCBI Taxonomy" id="1289170"/>
    <lineage>
        <taxon>Bacteria</taxon>
        <taxon>Bacillati</taxon>
        <taxon>Actinomycetota</taxon>
        <taxon>Actinomycetes</taxon>
        <taxon>Micrococcales</taxon>
        <taxon>Microbacteriaceae</taxon>
        <taxon>Leucobacter</taxon>
    </lineage>
</organism>
<comment type="caution">
    <text evidence="1">The sequence shown here is derived from an EMBL/GenBank/DDBJ whole genome shotgun (WGS) entry which is preliminary data.</text>
</comment>
<keyword evidence="2" id="KW-1185">Reference proteome</keyword>
<evidence type="ECO:0000313" key="2">
    <source>
        <dbReference type="Proteomes" id="UP000664398"/>
    </source>
</evidence>
<name>A0A939RYU4_9MICO</name>
<protein>
    <submittedName>
        <fullName evidence="1">Uncharacterized protein</fullName>
    </submittedName>
</protein>
<accession>A0A939RYU4</accession>
<sequence>MKQEENIYRSSLDVGSLRQIVRAACGNATISPVQFDALDDPSDLAVLVEKNGLIGGSSAIQVHVNDEGDHRLLAIIALGDSGFARAWGGARNTVSFGGSKKLAATLADAVRQHDAALLQIG</sequence>
<dbReference type="Proteomes" id="UP000664398">
    <property type="component" value="Unassembled WGS sequence"/>
</dbReference>
<proteinExistence type="predicted"/>
<dbReference type="EMBL" id="JAGDYL010000010">
    <property type="protein sequence ID" value="MBO1805221.1"/>
    <property type="molecule type" value="Genomic_DNA"/>
</dbReference>